<dbReference type="RefSeq" id="WP_048361278.1">
    <property type="nucleotide sequence ID" value="NZ_FNUD01000002.1"/>
</dbReference>
<dbReference type="Pfam" id="PF00440">
    <property type="entry name" value="TetR_N"/>
    <property type="match status" value="1"/>
</dbReference>
<dbReference type="PRINTS" id="PR00455">
    <property type="entry name" value="HTHTETR"/>
</dbReference>
<dbReference type="EMBL" id="FNUD01000002">
    <property type="protein sequence ID" value="SEE51998.1"/>
    <property type="molecule type" value="Genomic_DNA"/>
</dbReference>
<reference evidence="4" key="1">
    <citation type="submission" date="2016-10" db="EMBL/GenBank/DDBJ databases">
        <authorList>
            <person name="Varghese N."/>
            <person name="Submissions S."/>
        </authorList>
    </citation>
    <scope>NUCLEOTIDE SEQUENCE [LARGE SCALE GENOMIC DNA]</scope>
    <source>
        <strain evidence="4">LMG 25555</strain>
    </source>
</reference>
<dbReference type="OrthoDB" id="8770705at2"/>
<dbReference type="SUPFAM" id="SSF46689">
    <property type="entry name" value="Homeodomain-like"/>
    <property type="match status" value="1"/>
</dbReference>
<dbReference type="InterPro" id="IPR001647">
    <property type="entry name" value="HTH_TetR"/>
</dbReference>
<dbReference type="PATRIC" id="fig|882211.3.peg.3612"/>
<dbReference type="Gene3D" id="1.10.357.10">
    <property type="entry name" value="Tetracycline Repressor, domain 2"/>
    <property type="match status" value="1"/>
</dbReference>
<evidence type="ECO:0000256" key="1">
    <source>
        <dbReference type="ARBA" id="ARBA00023125"/>
    </source>
</evidence>
<sequence>MAKRIKTSQRIANNSLELFNQLGERSVSTNHIAAHMEISPGNLYYHFPNKQAIISVLFSEYESLVLSFLHPPEGRLPNVDDKRFYLQQLLDAMWRYRFLYRDIEHLLHSDTELATRYRRFSQRCLAQAQAIYAGFVEAGILRMTPQQIESLSLNAWIILTSWVGFLCATRENSDQLSEQAIKRGVYQLLVLESGFVTDQAREAVDELIKQYYVPLEHALYAQ</sequence>
<comment type="caution">
    <text evidence="4">The sequence shown here is derived from an EMBL/GenBank/DDBJ whole genome shotgun (WGS) entry which is preliminary data.</text>
</comment>
<proteinExistence type="predicted"/>
<evidence type="ECO:0000256" key="2">
    <source>
        <dbReference type="PROSITE-ProRule" id="PRU00335"/>
    </source>
</evidence>
<evidence type="ECO:0000259" key="3">
    <source>
        <dbReference type="PROSITE" id="PS50977"/>
    </source>
</evidence>
<keyword evidence="1 2" id="KW-0238">DNA-binding</keyword>
<evidence type="ECO:0000313" key="5">
    <source>
        <dbReference type="Proteomes" id="UP000183613"/>
    </source>
</evidence>
<gene>
    <name evidence="4" type="ORF">SAMN04489800_1086</name>
</gene>
<dbReference type="InterPro" id="IPR009057">
    <property type="entry name" value="Homeodomain-like_sf"/>
</dbReference>
<dbReference type="Proteomes" id="UP000183613">
    <property type="component" value="Unassembled WGS sequence"/>
</dbReference>
<protein>
    <submittedName>
        <fullName evidence="4">DNA-binding transcriptional regulator, AcrR family</fullName>
    </submittedName>
</protein>
<dbReference type="AlphaFoldDB" id="A0A0J6GAS6"/>
<name>A0A0J6GAS6_PSEDM</name>
<dbReference type="GO" id="GO:0003677">
    <property type="term" value="F:DNA binding"/>
    <property type="evidence" value="ECO:0007669"/>
    <property type="project" value="UniProtKB-UniRule"/>
</dbReference>
<accession>A0A0J6GAS6</accession>
<feature type="DNA-binding region" description="H-T-H motif" evidence="2">
    <location>
        <begin position="28"/>
        <end position="47"/>
    </location>
</feature>
<dbReference type="PANTHER" id="PTHR43479:SF12">
    <property type="entry name" value="TRANSCRIPTIONAL REGULATORY PROTEIN"/>
    <property type="match status" value="1"/>
</dbReference>
<dbReference type="InterPro" id="IPR050624">
    <property type="entry name" value="HTH-type_Tx_Regulator"/>
</dbReference>
<dbReference type="Pfam" id="PF13972">
    <property type="entry name" value="TetR"/>
    <property type="match status" value="1"/>
</dbReference>
<dbReference type="PROSITE" id="PS50977">
    <property type="entry name" value="HTH_TETR_2"/>
    <property type="match status" value="1"/>
</dbReference>
<keyword evidence="5" id="KW-1185">Reference proteome</keyword>
<organism evidence="4 5">
    <name type="scientific">Pseudomonas deceptionensis</name>
    <dbReference type="NCBI Taxonomy" id="882211"/>
    <lineage>
        <taxon>Bacteria</taxon>
        <taxon>Pseudomonadati</taxon>
        <taxon>Pseudomonadota</taxon>
        <taxon>Gammaproteobacteria</taxon>
        <taxon>Pseudomonadales</taxon>
        <taxon>Pseudomonadaceae</taxon>
        <taxon>Pseudomonas</taxon>
    </lineage>
</organism>
<dbReference type="InterPro" id="IPR025722">
    <property type="entry name" value="TetR"/>
</dbReference>
<evidence type="ECO:0000313" key="4">
    <source>
        <dbReference type="EMBL" id="SEE51998.1"/>
    </source>
</evidence>
<feature type="domain" description="HTH tetR-type" evidence="3">
    <location>
        <begin position="5"/>
        <end position="65"/>
    </location>
</feature>
<dbReference type="PANTHER" id="PTHR43479">
    <property type="entry name" value="ACREF/ENVCD OPERON REPRESSOR-RELATED"/>
    <property type="match status" value="1"/>
</dbReference>